<keyword evidence="2" id="KW-1185">Reference proteome</keyword>
<reference evidence="1 2" key="1">
    <citation type="submission" date="2015-10" db="EMBL/GenBank/DDBJ databases">
        <title>Full genome of DAOMC 229536 Phialocephala scopiformis, a fungal endophyte of spruce producing the potent anti-insectan compound rugulosin.</title>
        <authorList>
            <consortium name="DOE Joint Genome Institute"/>
            <person name="Walker A.K."/>
            <person name="Frasz S.L."/>
            <person name="Seifert K.A."/>
            <person name="Miller J.D."/>
            <person name="Mondo S.J."/>
            <person name="Labutti K."/>
            <person name="Lipzen A."/>
            <person name="Dockter R."/>
            <person name="Kennedy M."/>
            <person name="Grigoriev I.V."/>
            <person name="Spatafora J.W."/>
        </authorList>
    </citation>
    <scope>NUCLEOTIDE SEQUENCE [LARGE SCALE GENOMIC DNA]</scope>
    <source>
        <strain evidence="1 2">CBS 120377</strain>
    </source>
</reference>
<evidence type="ECO:0000313" key="1">
    <source>
        <dbReference type="EMBL" id="KUJ15825.1"/>
    </source>
</evidence>
<dbReference type="KEGG" id="psco:LY89DRAFT_97073"/>
<dbReference type="AlphaFoldDB" id="A0A194X6L9"/>
<gene>
    <name evidence="1" type="ORF">LY89DRAFT_97073</name>
</gene>
<proteinExistence type="predicted"/>
<dbReference type="InParanoid" id="A0A194X6L9"/>
<evidence type="ECO:0000313" key="2">
    <source>
        <dbReference type="Proteomes" id="UP000070700"/>
    </source>
</evidence>
<dbReference type="GeneID" id="28833266"/>
<name>A0A194X6L9_MOLSC</name>
<accession>A0A194X6L9</accession>
<dbReference type="EMBL" id="KQ947417">
    <property type="protein sequence ID" value="KUJ15825.1"/>
    <property type="molecule type" value="Genomic_DNA"/>
</dbReference>
<dbReference type="Proteomes" id="UP000070700">
    <property type="component" value="Unassembled WGS sequence"/>
</dbReference>
<protein>
    <submittedName>
        <fullName evidence="1">Uncharacterized protein</fullName>
    </submittedName>
</protein>
<sequence>MYPNINDDVAVFFTVVSMDCVSRGNCFLITASSTPLHRAMTRGGISSFQNSGDLFETCRLLVDAGADEVLIDNMEFITEFNGSLLAFKYLQRQTYPPFHSMPAASRLALATEYLVNIEGGTIALC</sequence>
<dbReference type="RefSeq" id="XP_018070180.1">
    <property type="nucleotide sequence ID" value="XM_018223540.1"/>
</dbReference>
<organism evidence="1 2">
    <name type="scientific">Mollisia scopiformis</name>
    <name type="common">Conifer needle endophyte fungus</name>
    <name type="synonym">Phialocephala scopiformis</name>
    <dbReference type="NCBI Taxonomy" id="149040"/>
    <lineage>
        <taxon>Eukaryota</taxon>
        <taxon>Fungi</taxon>
        <taxon>Dikarya</taxon>
        <taxon>Ascomycota</taxon>
        <taxon>Pezizomycotina</taxon>
        <taxon>Leotiomycetes</taxon>
        <taxon>Helotiales</taxon>
        <taxon>Mollisiaceae</taxon>
        <taxon>Mollisia</taxon>
    </lineage>
</organism>